<dbReference type="EMBL" id="JASJQH010000787">
    <property type="protein sequence ID" value="KAK9762909.1"/>
    <property type="molecule type" value="Genomic_DNA"/>
</dbReference>
<keyword evidence="2" id="KW-1185">Reference proteome</keyword>
<reference evidence="1 2" key="1">
    <citation type="submission" date="2023-04" db="EMBL/GenBank/DDBJ databases">
        <title>Genome of Basidiobolus ranarum AG-B5.</title>
        <authorList>
            <person name="Stajich J.E."/>
            <person name="Carter-House D."/>
            <person name="Gryganskyi A."/>
        </authorList>
    </citation>
    <scope>NUCLEOTIDE SEQUENCE [LARGE SCALE GENOMIC DNA]</scope>
    <source>
        <strain evidence="1 2">AG-B5</strain>
    </source>
</reference>
<evidence type="ECO:0000313" key="1">
    <source>
        <dbReference type="EMBL" id="KAK9762909.1"/>
    </source>
</evidence>
<gene>
    <name evidence="1" type="primary">SCS2_2</name>
    <name evidence="1" type="ORF">K7432_010882</name>
</gene>
<evidence type="ECO:0000313" key="2">
    <source>
        <dbReference type="Proteomes" id="UP001479436"/>
    </source>
</evidence>
<comment type="caution">
    <text evidence="1">The sequence shown here is derived from an EMBL/GenBank/DDBJ whole genome shotgun (WGS) entry which is preliminary data.</text>
</comment>
<proteinExistence type="predicted"/>
<protein>
    <submittedName>
        <fullName evidence="1">Phosphatidylinositol-binding protein scs2</fullName>
    </submittedName>
</protein>
<name>A0ABR2WN60_9FUNG</name>
<organism evidence="1 2">
    <name type="scientific">Basidiobolus ranarum</name>
    <dbReference type="NCBI Taxonomy" id="34480"/>
    <lineage>
        <taxon>Eukaryota</taxon>
        <taxon>Fungi</taxon>
        <taxon>Fungi incertae sedis</taxon>
        <taxon>Zoopagomycota</taxon>
        <taxon>Entomophthoromycotina</taxon>
        <taxon>Basidiobolomycetes</taxon>
        <taxon>Basidiobolales</taxon>
        <taxon>Basidiobolaceae</taxon>
        <taxon>Basidiobolus</taxon>
    </lineage>
</organism>
<sequence length="262" mass="29748">MINHISFEDITKIKIPKTSSKLAVDARISISNQYLTKTEVPRLLREKFDFSAPGLRLKGVVIGSLTGGLLLGMRVQKVPQDKNPFQPLAHWIIPKKKLTAAVTAAAKKKRLLILQPLPSVMIGKWRLSPLTAIISAHLTEEFNLSNKATASPADYFLFFLPMNYMSVHDMDDSSYDYDRNGSVDVNNNRSDNMILFHDVMSTYRWEVRFLSFVFGIAEANAFSFYKIWGNDAEVILHSDFKCKLAHSLLLKVKDFECHYEGT</sequence>
<dbReference type="Proteomes" id="UP001479436">
    <property type="component" value="Unassembled WGS sequence"/>
</dbReference>
<accession>A0ABR2WN60</accession>